<keyword evidence="3" id="KW-0238">DNA-binding</keyword>
<dbReference type="Gene3D" id="1.10.287.1120">
    <property type="entry name" value="Bipartite methylase S protein"/>
    <property type="match status" value="1"/>
</dbReference>
<reference evidence="5 6" key="1">
    <citation type="submission" date="2015-09" db="EMBL/GenBank/DDBJ databases">
        <authorList>
            <consortium name="Pathogen Informatics"/>
        </authorList>
    </citation>
    <scope>NUCLEOTIDE SEQUENCE [LARGE SCALE GENOMIC DNA]</scope>
    <source>
        <strain evidence="5 6">2789STDY5608860</strain>
    </source>
</reference>
<evidence type="ECO:0000313" key="5">
    <source>
        <dbReference type="EMBL" id="CUO47879.1"/>
    </source>
</evidence>
<dbReference type="AlphaFoldDB" id="A0A174FGT2"/>
<dbReference type="Gene3D" id="3.90.220.20">
    <property type="entry name" value="DNA methylase specificity domains"/>
    <property type="match status" value="2"/>
</dbReference>
<proteinExistence type="inferred from homology"/>
<evidence type="ECO:0000256" key="1">
    <source>
        <dbReference type="ARBA" id="ARBA00010923"/>
    </source>
</evidence>
<dbReference type="PANTHER" id="PTHR30408:SF12">
    <property type="entry name" value="TYPE I RESTRICTION ENZYME MJAVIII SPECIFICITY SUBUNIT"/>
    <property type="match status" value="1"/>
</dbReference>
<dbReference type="SUPFAM" id="SSF116734">
    <property type="entry name" value="DNA methylase specificity domain"/>
    <property type="match status" value="2"/>
</dbReference>
<dbReference type="InterPro" id="IPR000055">
    <property type="entry name" value="Restrct_endonuc_typeI_TRD"/>
</dbReference>
<keyword evidence="2" id="KW-0680">Restriction system</keyword>
<dbReference type="CDD" id="cd17517">
    <property type="entry name" value="RMtype1_S_EcoKI_StySPI-TRD2-CR2_like"/>
    <property type="match status" value="1"/>
</dbReference>
<dbReference type="GO" id="GO:0009307">
    <property type="term" value="P:DNA restriction-modification system"/>
    <property type="evidence" value="ECO:0007669"/>
    <property type="project" value="UniProtKB-KW"/>
</dbReference>
<evidence type="ECO:0000256" key="2">
    <source>
        <dbReference type="ARBA" id="ARBA00022747"/>
    </source>
</evidence>
<sequence length="412" mass="47676">MENPKIRFKGFTKDWEQRKLGEIYGSIGNAFVGTATPYYAEHGHFYLESNNVKDGQINHNAEIFINDEFYEKQKDKWLHTGDMVMVQSGHVGHAAVIPEELDNTAAHALIMFRNPKEEIEPYFLNYEYQTDKAKKQIENITTGNTIKHILASDMQEFVVDIPKYEEQKVIASYFCKLDHLITLHQRKCEQTKKLKKYMLQKMFPRNGAKVPEIRFDGFTYDWEQRKLGELGSLKNGMNFSKEAMGHGFPFINLQNIFGNNVIDVNKLELADATEKQLLEYSLLKGDVLFVRSSVKLEGVGEAALVPETLENTTYSGFIIRFRDEYGLNNDFKKYIFGTQKVRNQIMAQATNSANKNISQGVLENLTFEVPSFDEQAKIGEHFSNLDHLITLHQRKCDELKKMKKYMLQNMFI</sequence>
<organism evidence="5 6">
    <name type="scientific">Agathobacter rectalis</name>
    <dbReference type="NCBI Taxonomy" id="39491"/>
    <lineage>
        <taxon>Bacteria</taxon>
        <taxon>Bacillati</taxon>
        <taxon>Bacillota</taxon>
        <taxon>Clostridia</taxon>
        <taxon>Lachnospirales</taxon>
        <taxon>Lachnospiraceae</taxon>
        <taxon>Agathobacter</taxon>
    </lineage>
</organism>
<dbReference type="InterPro" id="IPR044946">
    <property type="entry name" value="Restrct_endonuc_typeI_TRD_sf"/>
</dbReference>
<name>A0A174FGT2_9FIRM</name>
<dbReference type="Pfam" id="PF01420">
    <property type="entry name" value="Methylase_S"/>
    <property type="match status" value="2"/>
</dbReference>
<dbReference type="RefSeq" id="WP_055224845.1">
    <property type="nucleotide sequence ID" value="NZ_CYYW01000019.1"/>
</dbReference>
<feature type="domain" description="Type I restriction modification DNA specificity" evidence="4">
    <location>
        <begin position="13"/>
        <end position="189"/>
    </location>
</feature>
<evidence type="ECO:0000313" key="6">
    <source>
        <dbReference type="Proteomes" id="UP000095384"/>
    </source>
</evidence>
<dbReference type="GO" id="GO:0003677">
    <property type="term" value="F:DNA binding"/>
    <property type="evidence" value="ECO:0007669"/>
    <property type="project" value="UniProtKB-KW"/>
</dbReference>
<dbReference type="EMBL" id="CYYW01000019">
    <property type="protein sequence ID" value="CUO47879.1"/>
    <property type="molecule type" value="Genomic_DNA"/>
</dbReference>
<dbReference type="Proteomes" id="UP000095384">
    <property type="component" value="Unassembled WGS sequence"/>
</dbReference>
<feature type="domain" description="Type I restriction modification DNA specificity" evidence="4">
    <location>
        <begin position="221"/>
        <end position="400"/>
    </location>
</feature>
<evidence type="ECO:0000256" key="3">
    <source>
        <dbReference type="ARBA" id="ARBA00023125"/>
    </source>
</evidence>
<protein>
    <submittedName>
        <fullName evidence="5">Type I restriction enzyme EcoKI specificity protein</fullName>
    </submittedName>
</protein>
<evidence type="ECO:0000259" key="4">
    <source>
        <dbReference type="Pfam" id="PF01420"/>
    </source>
</evidence>
<comment type="similarity">
    <text evidence="1">Belongs to the type-I restriction system S methylase family.</text>
</comment>
<gene>
    <name evidence="5" type="primary">hsdS_1</name>
    <name evidence="5" type="ORF">ERS852417_02393</name>
</gene>
<dbReference type="InterPro" id="IPR052021">
    <property type="entry name" value="Type-I_RS_S_subunit"/>
</dbReference>
<dbReference type="PANTHER" id="PTHR30408">
    <property type="entry name" value="TYPE-1 RESTRICTION ENZYME ECOKI SPECIFICITY PROTEIN"/>
    <property type="match status" value="1"/>
</dbReference>
<accession>A0A174FGT2</accession>